<dbReference type="InterPro" id="IPR050400">
    <property type="entry name" value="Bact_Cytoskel_RodZ"/>
</dbReference>
<accession>A0A975G6R2</accession>
<sequence>MSIADVAHRTRIPARVIEALEKDDYGSFPSPTYAKSFLAQYAEFVGIDPSRWMDFFEPVAFTGPDDVLSIVDAPEPSHHHTHHYHDASVSEPRHLRRSSGVASTVMLILLTGGVIYACVWAIPLIEKKYGGADTHVPPAPPKFIEPHAKSLPAESPATTPAGSQNDPTMTASKPASSPPGEPIPRAIVVPES</sequence>
<dbReference type="InterPro" id="IPR010982">
    <property type="entry name" value="Lambda_DNA-bd_dom_sf"/>
</dbReference>
<gene>
    <name evidence="3" type="ORF">KBB96_13255</name>
</gene>
<feature type="compositionally biased region" description="Polar residues" evidence="1">
    <location>
        <begin position="156"/>
        <end position="175"/>
    </location>
</feature>
<feature type="transmembrane region" description="Helical" evidence="2">
    <location>
        <begin position="101"/>
        <end position="122"/>
    </location>
</feature>
<reference evidence="3" key="1">
    <citation type="submission" date="2021-04" db="EMBL/GenBank/DDBJ databases">
        <title>Luteolibacter sp. 32A isolated from the skin of an Anderson's salamander (Ambystoma andersonii).</title>
        <authorList>
            <person name="Spergser J."/>
            <person name="Busse H.-J."/>
        </authorList>
    </citation>
    <scope>NUCLEOTIDE SEQUENCE</scope>
    <source>
        <strain evidence="3">32A</strain>
    </source>
</reference>
<organism evidence="3 4">
    <name type="scientific">Luteolibacter ambystomatis</name>
    <dbReference type="NCBI Taxonomy" id="2824561"/>
    <lineage>
        <taxon>Bacteria</taxon>
        <taxon>Pseudomonadati</taxon>
        <taxon>Verrucomicrobiota</taxon>
        <taxon>Verrucomicrobiia</taxon>
        <taxon>Verrucomicrobiales</taxon>
        <taxon>Verrucomicrobiaceae</taxon>
        <taxon>Luteolibacter</taxon>
    </lineage>
</organism>
<dbReference type="PANTHER" id="PTHR34475:SF1">
    <property type="entry name" value="CYTOSKELETON PROTEIN RODZ"/>
    <property type="match status" value="1"/>
</dbReference>
<protein>
    <submittedName>
        <fullName evidence="3">Helix-turn-helix domain-containing protein</fullName>
    </submittedName>
</protein>
<dbReference type="EMBL" id="CP073100">
    <property type="protein sequence ID" value="QUE49837.1"/>
    <property type="molecule type" value="Genomic_DNA"/>
</dbReference>
<feature type="region of interest" description="Disordered" evidence="1">
    <location>
        <begin position="74"/>
        <end position="95"/>
    </location>
</feature>
<feature type="region of interest" description="Disordered" evidence="1">
    <location>
        <begin position="137"/>
        <end position="192"/>
    </location>
</feature>
<keyword evidence="2" id="KW-0472">Membrane</keyword>
<dbReference type="KEGG" id="lamb:KBB96_13255"/>
<dbReference type="Pfam" id="PF13413">
    <property type="entry name" value="HTH_25"/>
    <property type="match status" value="1"/>
</dbReference>
<evidence type="ECO:0000313" key="4">
    <source>
        <dbReference type="Proteomes" id="UP000676169"/>
    </source>
</evidence>
<dbReference type="GO" id="GO:0003677">
    <property type="term" value="F:DNA binding"/>
    <property type="evidence" value="ECO:0007669"/>
    <property type="project" value="InterPro"/>
</dbReference>
<proteinExistence type="predicted"/>
<dbReference type="Gene3D" id="1.10.260.40">
    <property type="entry name" value="lambda repressor-like DNA-binding domains"/>
    <property type="match status" value="1"/>
</dbReference>
<dbReference type="Proteomes" id="UP000676169">
    <property type="component" value="Chromosome"/>
</dbReference>
<evidence type="ECO:0000256" key="2">
    <source>
        <dbReference type="SAM" id="Phobius"/>
    </source>
</evidence>
<evidence type="ECO:0000313" key="3">
    <source>
        <dbReference type="EMBL" id="QUE49837.1"/>
    </source>
</evidence>
<keyword evidence="2" id="KW-1133">Transmembrane helix</keyword>
<name>A0A975G6R2_9BACT</name>
<dbReference type="AlphaFoldDB" id="A0A975G6R2"/>
<keyword evidence="4" id="KW-1185">Reference proteome</keyword>
<keyword evidence="2" id="KW-0812">Transmembrane</keyword>
<feature type="compositionally biased region" description="Basic and acidic residues" evidence="1">
    <location>
        <begin position="84"/>
        <end position="93"/>
    </location>
</feature>
<dbReference type="PANTHER" id="PTHR34475">
    <property type="match status" value="1"/>
</dbReference>
<evidence type="ECO:0000256" key="1">
    <source>
        <dbReference type="SAM" id="MobiDB-lite"/>
    </source>
</evidence>